<dbReference type="InterPro" id="IPR011991">
    <property type="entry name" value="ArsR-like_HTH"/>
</dbReference>
<comment type="caution">
    <text evidence="2">The sequence shown here is derived from an EMBL/GenBank/DDBJ whole genome shotgun (WGS) entry which is preliminary data.</text>
</comment>
<proteinExistence type="predicted"/>
<reference evidence="2" key="1">
    <citation type="journal article" date="2021" name="PeerJ">
        <title>Extensive microbial diversity within the chicken gut microbiome revealed by metagenomics and culture.</title>
        <authorList>
            <person name="Gilroy R."/>
            <person name="Ravi A."/>
            <person name="Getino M."/>
            <person name="Pursley I."/>
            <person name="Horton D.L."/>
            <person name="Alikhan N.F."/>
            <person name="Baker D."/>
            <person name="Gharbi K."/>
            <person name="Hall N."/>
            <person name="Watson M."/>
            <person name="Adriaenssens E.M."/>
            <person name="Foster-Nyarko E."/>
            <person name="Jarju S."/>
            <person name="Secka A."/>
            <person name="Antonio M."/>
            <person name="Oren A."/>
            <person name="Chaudhuri R.R."/>
            <person name="La Ragione R."/>
            <person name="Hildebrand F."/>
            <person name="Pallen M.J."/>
        </authorList>
    </citation>
    <scope>NUCLEOTIDE SEQUENCE</scope>
    <source>
        <strain evidence="2">CHK187-5294</strain>
    </source>
</reference>
<dbReference type="GO" id="GO:0003700">
    <property type="term" value="F:DNA-binding transcription factor activity"/>
    <property type="evidence" value="ECO:0007669"/>
    <property type="project" value="InterPro"/>
</dbReference>
<dbReference type="InterPro" id="IPR001845">
    <property type="entry name" value="HTH_ArsR_DNA-bd_dom"/>
</dbReference>
<gene>
    <name evidence="2" type="ORF">H9727_02130</name>
</gene>
<dbReference type="Proteomes" id="UP000824132">
    <property type="component" value="Unassembled WGS sequence"/>
</dbReference>
<dbReference type="InterPro" id="IPR036390">
    <property type="entry name" value="WH_DNA-bd_sf"/>
</dbReference>
<evidence type="ECO:0000259" key="1">
    <source>
        <dbReference type="SMART" id="SM00418"/>
    </source>
</evidence>
<dbReference type="AlphaFoldDB" id="A0A9D2A6X8"/>
<evidence type="ECO:0000313" key="3">
    <source>
        <dbReference type="Proteomes" id="UP000824132"/>
    </source>
</evidence>
<sequence length="318" mass="36382">MKRSLETENILHYSTANPADELDICRLGRALSVPERIKILRALQDRPHNIIEISTMLNIPLSSVSFHIGVLEEAKLIRVEYKPAPKGHMKLCSIGTIISSVHFTKVKEVEESEIIVEMPVGCYSQCNVSKAYMADEQGFIFRENASPYMLFTPERIKGQIFSFQSGYVVYSFPNLFILNNQYRRLSFSFECCSEAPYYRENWPSDITIWINDVEIATFCSPGDFGGKRGNYTPNYWELNSTQFGLLKKFTIDDSGCYIDDIFDNKNHVFDELKLDSSKQIELKIGMKEDAKHIGGINIFGKNFGNYPQNILMILSKPD</sequence>
<dbReference type="EMBL" id="DXCL01000011">
    <property type="protein sequence ID" value="HIZ03063.1"/>
    <property type="molecule type" value="Genomic_DNA"/>
</dbReference>
<evidence type="ECO:0000313" key="2">
    <source>
        <dbReference type="EMBL" id="HIZ03063.1"/>
    </source>
</evidence>
<feature type="domain" description="HTH arsR-type" evidence="1">
    <location>
        <begin position="26"/>
        <end position="103"/>
    </location>
</feature>
<dbReference type="Pfam" id="PF12840">
    <property type="entry name" value="HTH_20"/>
    <property type="match status" value="1"/>
</dbReference>
<dbReference type="InterPro" id="IPR036388">
    <property type="entry name" value="WH-like_DNA-bd_sf"/>
</dbReference>
<protein>
    <submittedName>
        <fullName evidence="2">Helix-turn-helix domain-containing protein</fullName>
    </submittedName>
</protein>
<name>A0A9D2A6X8_9FIRM</name>
<organism evidence="2 3">
    <name type="scientific">Candidatus Borkfalkia avistercoris</name>
    <dbReference type="NCBI Taxonomy" id="2838504"/>
    <lineage>
        <taxon>Bacteria</taxon>
        <taxon>Bacillati</taxon>
        <taxon>Bacillota</taxon>
        <taxon>Clostridia</taxon>
        <taxon>Christensenellales</taxon>
        <taxon>Christensenellaceae</taxon>
        <taxon>Candidatus Borkfalkia</taxon>
    </lineage>
</organism>
<accession>A0A9D2A6X8</accession>
<reference evidence="2" key="2">
    <citation type="submission" date="2021-04" db="EMBL/GenBank/DDBJ databases">
        <authorList>
            <person name="Gilroy R."/>
        </authorList>
    </citation>
    <scope>NUCLEOTIDE SEQUENCE</scope>
    <source>
        <strain evidence="2">CHK187-5294</strain>
    </source>
</reference>
<dbReference type="SMART" id="SM00418">
    <property type="entry name" value="HTH_ARSR"/>
    <property type="match status" value="1"/>
</dbReference>
<dbReference type="SUPFAM" id="SSF46785">
    <property type="entry name" value="Winged helix' DNA-binding domain"/>
    <property type="match status" value="1"/>
</dbReference>
<dbReference type="CDD" id="cd00090">
    <property type="entry name" value="HTH_ARSR"/>
    <property type="match status" value="1"/>
</dbReference>
<dbReference type="Gene3D" id="1.10.10.10">
    <property type="entry name" value="Winged helix-like DNA-binding domain superfamily/Winged helix DNA-binding domain"/>
    <property type="match status" value="1"/>
</dbReference>